<gene>
    <name evidence="2" type="ORF">PDM29_10495</name>
</gene>
<evidence type="ECO:0000313" key="3">
    <source>
        <dbReference type="Proteomes" id="UP001302072"/>
    </source>
</evidence>
<reference evidence="2 3" key="1">
    <citation type="submission" date="2022-12" db="EMBL/GenBank/DDBJ databases">
        <title>Two new species, Stenotrophomonas aracearum and Stenotrophomonas oahuensis, isolated from Anthurium (Araceae family) in Hawaii.</title>
        <authorList>
            <person name="Chunag S.C."/>
            <person name="Dobhal S."/>
            <person name="Alvarez A."/>
            <person name="Arif M."/>
        </authorList>
    </citation>
    <scope>NUCLEOTIDE SEQUENCE [LARGE SCALE GENOMIC DNA]</scope>
    <source>
        <strain evidence="2 3">A5586</strain>
    </source>
</reference>
<dbReference type="RefSeq" id="WP_311190128.1">
    <property type="nucleotide sequence ID" value="NZ_CP115541.1"/>
</dbReference>
<evidence type="ECO:0000256" key="1">
    <source>
        <dbReference type="SAM" id="MobiDB-lite"/>
    </source>
</evidence>
<evidence type="ECO:0000313" key="2">
    <source>
        <dbReference type="EMBL" id="WNH50828.1"/>
    </source>
</evidence>
<dbReference type="Proteomes" id="UP001302072">
    <property type="component" value="Chromosome"/>
</dbReference>
<feature type="region of interest" description="Disordered" evidence="1">
    <location>
        <begin position="123"/>
        <end position="155"/>
    </location>
</feature>
<proteinExistence type="predicted"/>
<sequence>MLRAERSEIHLHAVVARAESVLSPSPDAGTHVGMGGGDGNWDMMAAFEPFKERIERLEVAMHPSIVEESETSLPSCIEIDGHEPDGMDGGGSPAEIAGSSVQAWGPDVGVASDWGDDFDGDFDSDFEDDIDADPAIQSDAGASDQRNIPETPEQRFRREGEEIIAAGLTWAHRAAQQGVAATDTSQTVVQEGGVQQLKLDVLRYRPELEAYDQLPLATRMASVESARRNSGVSDAEEQQASFLDALKKFDRDTLRTVGIAQAGEPERIASLVEQMFSRSFVHMQNENKSLINESDDDSGVDDAASVHDDADADWESDA</sequence>
<feature type="compositionally biased region" description="Acidic residues" evidence="1">
    <location>
        <begin position="123"/>
        <end position="132"/>
    </location>
</feature>
<keyword evidence="3" id="KW-1185">Reference proteome</keyword>
<organism evidence="2 3">
    <name type="scientific">Stenotrophomonas oahuensis</name>
    <dbReference type="NCBI Taxonomy" id="3003271"/>
    <lineage>
        <taxon>Bacteria</taxon>
        <taxon>Pseudomonadati</taxon>
        <taxon>Pseudomonadota</taxon>
        <taxon>Gammaproteobacteria</taxon>
        <taxon>Lysobacterales</taxon>
        <taxon>Lysobacteraceae</taxon>
        <taxon>Stenotrophomonas</taxon>
    </lineage>
</organism>
<accession>A0ABY9YKJ5</accession>
<feature type="region of interest" description="Disordered" evidence="1">
    <location>
        <begin position="287"/>
        <end position="318"/>
    </location>
</feature>
<name>A0ABY9YKJ5_9GAMM</name>
<dbReference type="EMBL" id="CP115541">
    <property type="protein sequence ID" value="WNH50828.1"/>
    <property type="molecule type" value="Genomic_DNA"/>
</dbReference>
<protein>
    <submittedName>
        <fullName evidence="2">Uncharacterized protein</fullName>
    </submittedName>
</protein>